<accession>A0ABZ3FQQ5</accession>
<keyword evidence="1" id="KW-0175">Coiled coil</keyword>
<dbReference type="EMBL" id="CP154795">
    <property type="protein sequence ID" value="XAN07490.1"/>
    <property type="molecule type" value="Genomic_DNA"/>
</dbReference>
<evidence type="ECO:0008006" key="5">
    <source>
        <dbReference type="Google" id="ProtNLM"/>
    </source>
</evidence>
<feature type="region of interest" description="Disordered" evidence="2">
    <location>
        <begin position="138"/>
        <end position="158"/>
    </location>
</feature>
<feature type="coiled-coil region" evidence="1">
    <location>
        <begin position="507"/>
        <end position="555"/>
    </location>
</feature>
<evidence type="ECO:0000313" key="3">
    <source>
        <dbReference type="EMBL" id="XAN07490.1"/>
    </source>
</evidence>
<proteinExistence type="predicted"/>
<organism evidence="3 4">
    <name type="scientific">Ammonicoccus fulvus</name>
    <dbReference type="NCBI Taxonomy" id="3138240"/>
    <lineage>
        <taxon>Bacteria</taxon>
        <taxon>Bacillati</taxon>
        <taxon>Actinomycetota</taxon>
        <taxon>Actinomycetes</taxon>
        <taxon>Propionibacteriales</taxon>
        <taxon>Propionibacteriaceae</taxon>
        <taxon>Ammonicoccus</taxon>
    </lineage>
</organism>
<gene>
    <name evidence="3" type="ORF">AADG42_09350</name>
</gene>
<feature type="region of interest" description="Disordered" evidence="2">
    <location>
        <begin position="473"/>
        <end position="504"/>
    </location>
</feature>
<evidence type="ECO:0000313" key="4">
    <source>
        <dbReference type="Proteomes" id="UP001442841"/>
    </source>
</evidence>
<sequence length="703" mass="77163">MPEATRRAAPIHFSASAPAEVAGLATQIQDPDREKPLVVVTVDYDAPGPYVSPADLAEAVGTRATVWFITSAELSYALTSALPGKEFSAYNGAVRIYPPGTDWLADPFRAPLLLAQTPERRDSLFEDVVAEVNRLDAVVGTPTPDPPPSPTRPNDTTLTWVDDPALAAELARELVSEDRTRPIVVITIAAQESQPFVDPGAVARELHGIAPVFVLPTGAVTWAFSDLLPSGTDVYGGASRVYPVRDGWLSDPYRSPLRFATNRAEGAAVADLLIGDALGMAAEGGYRSGVAMSLPEVSGEVLGITAGRALVRLDNGDNASVWPELVAPGIPAKQVFRRGQRVIGRVDPEFGRLDLTDSVRSPAYALAEVQVDDVVLTRVAYVDPDVCVLELFPDFLVDVPREDIVQGPNAVDLRRFLTEGEVLRVQVTERGETDEDWRLTALVDDEGLLPAPAPALLPDGPPWLIPVKEVEEIDEPHPPAPRPRTPAPVETVREPASASDPALRQQLVDARTENARLLAELREKQRELNEHRQREQRAKKQLREANNTIARLRKESSDGRDALASWEAYRGRFDNPTDQLRLDIELAWARRFPEGDRPLAEWTVGSHFFRSWGEIEGISRSKVVDVLVEVLTGLDAEQQARELHQLRTGDGGNDPVVTRPDGATAWRVSLQVKTPSARRLHYWRLPDGSIEFSSVRLHDDFRP</sequence>
<evidence type="ECO:0000256" key="2">
    <source>
        <dbReference type="SAM" id="MobiDB-lite"/>
    </source>
</evidence>
<evidence type="ECO:0000256" key="1">
    <source>
        <dbReference type="SAM" id="Coils"/>
    </source>
</evidence>
<reference evidence="3 4" key="1">
    <citation type="submission" date="2024-04" db="EMBL/GenBank/DDBJ databases">
        <title>Isolation of an actinomycete strain from pig manure.</title>
        <authorList>
            <person name="Gong T."/>
            <person name="Yu Z."/>
            <person name="An M."/>
            <person name="Wei C."/>
            <person name="Yang W."/>
            <person name="Liu L."/>
        </authorList>
    </citation>
    <scope>NUCLEOTIDE SEQUENCE [LARGE SCALE GENOMIC DNA]</scope>
    <source>
        <strain evidence="3 4">ZF39</strain>
    </source>
</reference>
<name>A0ABZ3FQQ5_9ACTN</name>
<keyword evidence="4" id="KW-1185">Reference proteome</keyword>
<protein>
    <recommendedName>
        <fullName evidence="5">S1 motif domain-containing protein</fullName>
    </recommendedName>
</protein>
<dbReference type="Proteomes" id="UP001442841">
    <property type="component" value="Chromosome"/>
</dbReference>
<dbReference type="RefSeq" id="WP_425308951.1">
    <property type="nucleotide sequence ID" value="NZ_CP154795.1"/>
</dbReference>